<sequence length="402" mass="44385">MGPRTILYTGKGGVGKTSVAAATARRCAAAGLDTVVVSTDPAHSLSDSLETELGGSPTACGDHLWGQEVQAQAEMERHWEAVQEWMGDLLAERGVDRISAEELTVPPGMDELFSLLEIKRHHEEDRFDAIIVDCAPTGETLRLLSFPDVASWWLEKVFPWERRLISAARPIARGLLDIPLPSDAVFDDVQRLVENLVGMNAILRDRSSTSVRLVMNPDRMVVKESMRTFTYLNLYGYLTDAIVVNRVLPAEAAEGYFAPWREAQLEQMELVRSAFAPVPVLVAPALEREVMGAEMLDRLADELFDDVAADPWAVLHEEISRELVSENGTALLRLPLPGASKADIELKKIGLELVIRVGPHKRTIMLPATMASHRPRAASFDEGTLEVRFERDDDGVTGQRAS</sequence>
<dbReference type="FunFam" id="3.40.50.300:FF:001801">
    <property type="entry name" value="Putative arsenical pump-driving ATPase"/>
    <property type="match status" value="1"/>
</dbReference>
<evidence type="ECO:0000256" key="3">
    <source>
        <dbReference type="ARBA" id="ARBA00022840"/>
    </source>
</evidence>
<proteinExistence type="inferred from homology"/>
<keyword evidence="11" id="KW-0378">Hydrolase</keyword>
<accession>A0A6J4SZE3</accession>
<evidence type="ECO:0000256" key="2">
    <source>
        <dbReference type="ARBA" id="ARBA00022741"/>
    </source>
</evidence>
<dbReference type="GO" id="GO:0016887">
    <property type="term" value="F:ATP hydrolysis activity"/>
    <property type="evidence" value="ECO:0007669"/>
    <property type="project" value="InterPro"/>
</dbReference>
<dbReference type="GO" id="GO:0005524">
    <property type="term" value="F:ATP binding"/>
    <property type="evidence" value="ECO:0007669"/>
    <property type="project" value="UniProtKB-KW"/>
</dbReference>
<evidence type="ECO:0000259" key="10">
    <source>
        <dbReference type="Pfam" id="PF17886"/>
    </source>
</evidence>
<dbReference type="SUPFAM" id="SSF49764">
    <property type="entry name" value="HSP20-like chaperones"/>
    <property type="match status" value="1"/>
</dbReference>
<feature type="domain" description="ArsA/GET3 Anion-transporting ATPase-like" evidence="9">
    <location>
        <begin position="4"/>
        <end position="304"/>
    </location>
</feature>
<comment type="similarity">
    <text evidence="1">Belongs to the arsA ATPase family.</text>
</comment>
<dbReference type="EC" id="7.3.2.7" evidence="8"/>
<dbReference type="InterPro" id="IPR025723">
    <property type="entry name" value="ArsA/GET3_ATPase-like"/>
</dbReference>
<dbReference type="CDD" id="cd02035">
    <property type="entry name" value="ArsA"/>
    <property type="match status" value="1"/>
</dbReference>
<dbReference type="EMBL" id="CADCVU010000154">
    <property type="protein sequence ID" value="CAA9509379.1"/>
    <property type="molecule type" value="Genomic_DNA"/>
</dbReference>
<evidence type="ECO:0000313" key="11">
    <source>
        <dbReference type="EMBL" id="CAA9509379.1"/>
    </source>
</evidence>
<evidence type="ECO:0000256" key="7">
    <source>
        <dbReference type="ARBA" id="ARBA00059736"/>
    </source>
</evidence>
<evidence type="ECO:0000256" key="1">
    <source>
        <dbReference type="ARBA" id="ARBA00011040"/>
    </source>
</evidence>
<evidence type="ECO:0000259" key="9">
    <source>
        <dbReference type="Pfam" id="PF02374"/>
    </source>
</evidence>
<keyword evidence="4" id="KW-0059">Arsenical resistance</keyword>
<keyword evidence="5" id="KW-1278">Translocase</keyword>
<protein>
    <recommendedName>
        <fullName evidence="8">arsenite-transporting ATPase</fullName>
        <ecNumber evidence="8">7.3.2.7</ecNumber>
    </recommendedName>
</protein>
<dbReference type="InterPro" id="IPR008978">
    <property type="entry name" value="HSP20-like_chaperone"/>
</dbReference>
<evidence type="ECO:0000256" key="6">
    <source>
        <dbReference type="ARBA" id="ARBA00052296"/>
    </source>
</evidence>
<dbReference type="Pfam" id="PF02374">
    <property type="entry name" value="ArsA_ATPase"/>
    <property type="match status" value="1"/>
</dbReference>
<dbReference type="Gene3D" id="2.60.40.790">
    <property type="match status" value="1"/>
</dbReference>
<dbReference type="PANTHER" id="PTHR10803">
    <property type="entry name" value="ARSENICAL PUMP-DRIVING ATPASE ARSENITE-TRANSLOCATING ATPASE"/>
    <property type="match status" value="1"/>
</dbReference>
<reference evidence="11" key="1">
    <citation type="submission" date="2020-02" db="EMBL/GenBank/DDBJ databases">
        <authorList>
            <person name="Meier V. D."/>
        </authorList>
    </citation>
    <scope>NUCLEOTIDE SEQUENCE</scope>
    <source>
        <strain evidence="11">AVDCRST_MAG45</strain>
    </source>
</reference>
<gene>
    <name evidence="11" type="ORF">AVDCRST_MAG45-1804</name>
</gene>
<evidence type="ECO:0000256" key="8">
    <source>
        <dbReference type="ARBA" id="ARBA00066752"/>
    </source>
</evidence>
<comment type="function">
    <text evidence="7">Anion-transporting ATPase. Catalyzes the extrusion of arsenite.</text>
</comment>
<dbReference type="Gene3D" id="3.40.50.300">
    <property type="entry name" value="P-loop containing nucleotide triphosphate hydrolases"/>
    <property type="match status" value="1"/>
</dbReference>
<evidence type="ECO:0000256" key="4">
    <source>
        <dbReference type="ARBA" id="ARBA00022849"/>
    </source>
</evidence>
<feature type="domain" description="ArsA HSP20-like" evidence="10">
    <location>
        <begin position="328"/>
        <end position="389"/>
    </location>
</feature>
<dbReference type="Pfam" id="PF17886">
    <property type="entry name" value="ArsA_HSP20"/>
    <property type="match status" value="1"/>
</dbReference>
<organism evidence="11">
    <name type="scientific">uncultured Solirubrobacterales bacterium</name>
    <dbReference type="NCBI Taxonomy" id="768556"/>
    <lineage>
        <taxon>Bacteria</taxon>
        <taxon>Bacillati</taxon>
        <taxon>Actinomycetota</taxon>
        <taxon>Thermoleophilia</taxon>
        <taxon>Solirubrobacterales</taxon>
        <taxon>environmental samples</taxon>
    </lineage>
</organism>
<dbReference type="NCBIfam" id="TIGR00345">
    <property type="entry name" value="GET3_arsA_TRC40"/>
    <property type="match status" value="1"/>
</dbReference>
<keyword evidence="2" id="KW-0547">Nucleotide-binding</keyword>
<dbReference type="SUPFAM" id="SSF52540">
    <property type="entry name" value="P-loop containing nucleoside triphosphate hydrolases"/>
    <property type="match status" value="1"/>
</dbReference>
<dbReference type="GO" id="GO:0015446">
    <property type="term" value="F:ATPase-coupled arsenite transmembrane transporter activity"/>
    <property type="evidence" value="ECO:0007669"/>
    <property type="project" value="UniProtKB-EC"/>
</dbReference>
<keyword evidence="3" id="KW-0067">ATP-binding</keyword>
<comment type="catalytic activity">
    <reaction evidence="6">
        <text>arsenite(in) + ATP + H2O = arsenite(out) + ADP + phosphate + H(+)</text>
        <dbReference type="Rhea" id="RHEA:11348"/>
        <dbReference type="ChEBI" id="CHEBI:15377"/>
        <dbReference type="ChEBI" id="CHEBI:15378"/>
        <dbReference type="ChEBI" id="CHEBI:29242"/>
        <dbReference type="ChEBI" id="CHEBI:30616"/>
        <dbReference type="ChEBI" id="CHEBI:43474"/>
        <dbReference type="ChEBI" id="CHEBI:456216"/>
        <dbReference type="EC" id="7.3.2.7"/>
    </reaction>
</comment>
<dbReference type="InterPro" id="IPR040612">
    <property type="entry name" value="ArsA_HSP20-like"/>
</dbReference>
<name>A0A6J4SZE3_9ACTN</name>
<dbReference type="AlphaFoldDB" id="A0A6J4SZE3"/>
<dbReference type="InterPro" id="IPR016300">
    <property type="entry name" value="ATPase_ArsA/GET3"/>
</dbReference>
<dbReference type="PANTHER" id="PTHR10803:SF3">
    <property type="entry name" value="ATPASE GET3"/>
    <property type="match status" value="1"/>
</dbReference>
<evidence type="ECO:0000256" key="5">
    <source>
        <dbReference type="ARBA" id="ARBA00022967"/>
    </source>
</evidence>
<dbReference type="InterPro" id="IPR027417">
    <property type="entry name" value="P-loop_NTPase"/>
</dbReference>